<dbReference type="AlphaFoldDB" id="W1N1K8"/>
<evidence type="ECO:0000313" key="1">
    <source>
        <dbReference type="EMBL" id="ERL49368.1"/>
    </source>
</evidence>
<dbReference type="EMBL" id="AVBC01000049">
    <property type="protein sequence ID" value="ERL49368.1"/>
    <property type="molecule type" value="Genomic_DNA"/>
</dbReference>
<comment type="caution">
    <text evidence="1">The sequence shown here is derived from an EMBL/GenBank/DDBJ whole genome shotgun (WGS) entry which is preliminary data.</text>
</comment>
<organism evidence="1 2">
    <name type="scientific">Halomonas huangheensis</name>
    <dbReference type="NCBI Taxonomy" id="1178482"/>
    <lineage>
        <taxon>Bacteria</taxon>
        <taxon>Pseudomonadati</taxon>
        <taxon>Pseudomonadota</taxon>
        <taxon>Gammaproteobacteria</taxon>
        <taxon>Oceanospirillales</taxon>
        <taxon>Halomonadaceae</taxon>
        <taxon>Halomonas</taxon>
    </lineage>
</organism>
<reference evidence="1 2" key="1">
    <citation type="submission" date="2013-08" db="EMBL/GenBank/DDBJ databases">
        <title>draft genome of Halomonas huanghegensis, strain BJGMM-B45T.</title>
        <authorList>
            <person name="Miao C."/>
            <person name="Wan Y."/>
            <person name="Jin W."/>
        </authorList>
    </citation>
    <scope>NUCLEOTIDE SEQUENCE [LARGE SCALE GENOMIC DNA]</scope>
    <source>
        <strain evidence="1 2">BJGMM-B45</strain>
    </source>
</reference>
<proteinExistence type="predicted"/>
<dbReference type="Proteomes" id="UP000019113">
    <property type="component" value="Unassembled WGS sequence"/>
</dbReference>
<gene>
    <name evidence="1" type="ORF">BJB45_21695</name>
</gene>
<sequence length="33" mass="3655">MLIRLSCGTCLGDASFRLRDVQVLFESPGNEAR</sequence>
<name>W1N1K8_9GAMM</name>
<evidence type="ECO:0000313" key="2">
    <source>
        <dbReference type="Proteomes" id="UP000019113"/>
    </source>
</evidence>
<protein>
    <submittedName>
        <fullName evidence="1">Uncharacterized protein</fullName>
    </submittedName>
</protein>
<accession>W1N1K8</accession>
<keyword evidence="2" id="KW-1185">Reference proteome</keyword>